<evidence type="ECO:0000259" key="1">
    <source>
        <dbReference type="Pfam" id="PF08460"/>
    </source>
</evidence>
<dbReference type="Gene3D" id="2.30.30.40">
    <property type="entry name" value="SH3 Domains"/>
    <property type="match status" value="1"/>
</dbReference>
<dbReference type="Pfam" id="PF08460">
    <property type="entry name" value="SH3_5"/>
    <property type="match status" value="1"/>
</dbReference>
<keyword evidence="3" id="KW-1185">Reference proteome</keyword>
<organism evidence="2 3">
    <name type="scientific">Salinicoccus bachuensis</name>
    <dbReference type="NCBI Taxonomy" id="3136731"/>
    <lineage>
        <taxon>Bacteria</taxon>
        <taxon>Bacillati</taxon>
        <taxon>Bacillota</taxon>
        <taxon>Bacilli</taxon>
        <taxon>Bacillales</taxon>
        <taxon>Staphylococcaceae</taxon>
        <taxon>Salinicoccus</taxon>
    </lineage>
</organism>
<dbReference type="RefSeq" id="WP_373446006.1">
    <property type="nucleotide sequence ID" value="NZ_CP138333.2"/>
</dbReference>
<sequence>MSRFGSPFLSAPEGGYANPGWSTEYVELMPQEGHIWMGYYVNGNFKTLPVKTWDSSTGDVGEDWGTFS</sequence>
<gene>
    <name evidence="2" type="ORF">RQP18_13320</name>
</gene>
<dbReference type="Proteomes" id="UP001455384">
    <property type="component" value="Chromosome"/>
</dbReference>
<proteinExistence type="predicted"/>
<accession>A0ABZ3ID93</accession>
<protein>
    <submittedName>
        <fullName evidence="2">SH3 domain-containing protein</fullName>
    </submittedName>
</protein>
<dbReference type="EMBL" id="CP138333">
    <property type="protein sequence ID" value="XFH00987.1"/>
    <property type="molecule type" value="Genomic_DNA"/>
</dbReference>
<evidence type="ECO:0000313" key="2">
    <source>
        <dbReference type="EMBL" id="XFH00987.1"/>
    </source>
</evidence>
<dbReference type="InterPro" id="IPR003646">
    <property type="entry name" value="SH3-like_bac-type"/>
</dbReference>
<evidence type="ECO:0000313" key="3">
    <source>
        <dbReference type="Proteomes" id="UP001455384"/>
    </source>
</evidence>
<reference evidence="3" key="1">
    <citation type="submission" date="2023-10" db="EMBL/GenBank/DDBJ databases">
        <title>Genome analysis and identification of Salinococcus sp. Bachu38 nov., a PGPR from the rhizosphere of Tamarix.</title>
        <authorList>
            <person name="Liang Z."/>
            <person name="Zhang X."/>
            <person name="Jia J."/>
            <person name="Chen X."/>
            <person name="Wang Y."/>
            <person name="Wang Q."/>
            <person name="Wang R."/>
        </authorList>
    </citation>
    <scope>NUCLEOTIDE SEQUENCE [LARGE SCALE GENOMIC DNA]</scope>
    <source>
        <strain evidence="3">Bachu38</strain>
    </source>
</reference>
<feature type="domain" description="SH3b" evidence="1">
    <location>
        <begin position="3"/>
        <end position="43"/>
    </location>
</feature>
<name>A0ABZ3ID93_9STAP</name>